<reference evidence="3" key="1">
    <citation type="journal article" date="2019" name="Int. J. Syst. Evol. Microbiol.">
        <title>The Global Catalogue of Microorganisms (GCM) 10K type strain sequencing project: providing services to taxonomists for standard genome sequencing and annotation.</title>
        <authorList>
            <consortium name="The Broad Institute Genomics Platform"/>
            <consortium name="The Broad Institute Genome Sequencing Center for Infectious Disease"/>
            <person name="Wu L."/>
            <person name="Ma J."/>
        </authorList>
    </citation>
    <scope>NUCLEOTIDE SEQUENCE [LARGE SCALE GENOMIC DNA]</scope>
    <source>
        <strain evidence="3">JCM 17979</strain>
    </source>
</reference>
<protein>
    <recommendedName>
        <fullName evidence="1">Cupin type-2 domain-containing protein</fullName>
    </recommendedName>
</protein>
<evidence type="ECO:0000259" key="1">
    <source>
        <dbReference type="Pfam" id="PF07883"/>
    </source>
</evidence>
<dbReference type="InterPro" id="IPR013096">
    <property type="entry name" value="Cupin_2"/>
</dbReference>
<dbReference type="CDD" id="cd02215">
    <property type="entry name" value="cupin_QDO_N_C"/>
    <property type="match status" value="1"/>
</dbReference>
<dbReference type="EMBL" id="BAABHO010000036">
    <property type="protein sequence ID" value="GAA4799782.1"/>
    <property type="molecule type" value="Genomic_DNA"/>
</dbReference>
<dbReference type="SUPFAM" id="SSF51182">
    <property type="entry name" value="RmlC-like cupins"/>
    <property type="match status" value="1"/>
</dbReference>
<sequence>MSHPTAVQPYRLRADEGEALWFLGNLVTVKAAGADTGGRFAVVEVLHPPGFGPPLHRHRDEHEAFYVLGGTVSFRCDGEVIDGGPGDFVLLPAGRAHTFLVGPDEPFRSLVITSPAGFEGFAAEVGAPAARRELPASAAVDPAVLAAAAARHGIELLGPPPTA</sequence>
<name>A0ABP9BWX5_9PSEU</name>
<dbReference type="Proteomes" id="UP001500928">
    <property type="component" value="Unassembled WGS sequence"/>
</dbReference>
<proteinExistence type="predicted"/>
<dbReference type="Gene3D" id="2.60.120.10">
    <property type="entry name" value="Jelly Rolls"/>
    <property type="match status" value="1"/>
</dbReference>
<dbReference type="InterPro" id="IPR053146">
    <property type="entry name" value="QDO-like"/>
</dbReference>
<keyword evidence="3" id="KW-1185">Reference proteome</keyword>
<accession>A0ABP9BWX5</accession>
<dbReference type="InterPro" id="IPR011051">
    <property type="entry name" value="RmlC_Cupin_sf"/>
</dbReference>
<dbReference type="InterPro" id="IPR014710">
    <property type="entry name" value="RmlC-like_jellyroll"/>
</dbReference>
<organism evidence="2 3">
    <name type="scientific">Actinomycetospora chlora</name>
    <dbReference type="NCBI Taxonomy" id="663608"/>
    <lineage>
        <taxon>Bacteria</taxon>
        <taxon>Bacillati</taxon>
        <taxon>Actinomycetota</taxon>
        <taxon>Actinomycetes</taxon>
        <taxon>Pseudonocardiales</taxon>
        <taxon>Pseudonocardiaceae</taxon>
        <taxon>Actinomycetospora</taxon>
    </lineage>
</organism>
<evidence type="ECO:0000313" key="2">
    <source>
        <dbReference type="EMBL" id="GAA4799782.1"/>
    </source>
</evidence>
<dbReference type="Pfam" id="PF07883">
    <property type="entry name" value="Cupin_2"/>
    <property type="match status" value="1"/>
</dbReference>
<dbReference type="PANTHER" id="PTHR36440:SF1">
    <property type="entry name" value="PUTATIVE (AFU_ORTHOLOGUE AFUA_8G07350)-RELATED"/>
    <property type="match status" value="1"/>
</dbReference>
<comment type="caution">
    <text evidence="2">The sequence shown here is derived from an EMBL/GenBank/DDBJ whole genome shotgun (WGS) entry which is preliminary data.</text>
</comment>
<dbReference type="PANTHER" id="PTHR36440">
    <property type="entry name" value="PUTATIVE (AFU_ORTHOLOGUE AFUA_8G07350)-RELATED"/>
    <property type="match status" value="1"/>
</dbReference>
<feature type="domain" description="Cupin type-2" evidence="1">
    <location>
        <begin position="47"/>
        <end position="112"/>
    </location>
</feature>
<evidence type="ECO:0000313" key="3">
    <source>
        <dbReference type="Proteomes" id="UP001500928"/>
    </source>
</evidence>
<dbReference type="RefSeq" id="WP_345419399.1">
    <property type="nucleotide sequence ID" value="NZ_BAABHO010000036.1"/>
</dbReference>
<gene>
    <name evidence="2" type="ORF">GCM10023200_40820</name>
</gene>